<comment type="caution">
    <text evidence="3">The sequence shown here is derived from an EMBL/GenBank/DDBJ whole genome shotgun (WGS) entry which is preliminary data.</text>
</comment>
<keyword evidence="1" id="KW-0175">Coiled coil</keyword>
<name>A0ABT9NCR5_9ACTO</name>
<evidence type="ECO:0000256" key="1">
    <source>
        <dbReference type="SAM" id="Coils"/>
    </source>
</evidence>
<sequence>MNECFNAITLALWVYGLIPFWLVTGFYWFKDKRAERKRLEELRAEEDAELARLKAERDVK</sequence>
<keyword evidence="4" id="KW-1185">Reference proteome</keyword>
<dbReference type="RefSeq" id="WP_307014747.1">
    <property type="nucleotide sequence ID" value="NZ_JAUSQW010000001.1"/>
</dbReference>
<dbReference type="Proteomes" id="UP001235966">
    <property type="component" value="Unassembled WGS sequence"/>
</dbReference>
<keyword evidence="2" id="KW-0472">Membrane</keyword>
<evidence type="ECO:0000313" key="4">
    <source>
        <dbReference type="Proteomes" id="UP001235966"/>
    </source>
</evidence>
<keyword evidence="2" id="KW-0812">Transmembrane</keyword>
<keyword evidence="2" id="KW-1133">Transmembrane helix</keyword>
<feature type="transmembrane region" description="Helical" evidence="2">
    <location>
        <begin position="12"/>
        <end position="29"/>
    </location>
</feature>
<evidence type="ECO:0000256" key="2">
    <source>
        <dbReference type="SAM" id="Phobius"/>
    </source>
</evidence>
<reference evidence="3 4" key="1">
    <citation type="submission" date="2023-07" db="EMBL/GenBank/DDBJ databases">
        <title>Sequencing the genomes of 1000 actinobacteria strains.</title>
        <authorList>
            <person name="Klenk H.-P."/>
        </authorList>
    </citation>
    <scope>NUCLEOTIDE SEQUENCE [LARGE SCALE GENOMIC DNA]</scope>
    <source>
        <strain evidence="3 4">DSM 102162</strain>
    </source>
</reference>
<accession>A0ABT9NCR5</accession>
<protein>
    <submittedName>
        <fullName evidence="3">Phage shock protein B</fullName>
    </submittedName>
</protein>
<feature type="coiled-coil region" evidence="1">
    <location>
        <begin position="29"/>
        <end position="59"/>
    </location>
</feature>
<gene>
    <name evidence="3" type="ORF">J2S49_001591</name>
</gene>
<dbReference type="EMBL" id="JAUSQW010000001">
    <property type="protein sequence ID" value="MDP9801515.1"/>
    <property type="molecule type" value="Genomic_DNA"/>
</dbReference>
<organism evidence="3 4">
    <name type="scientific">Arcanobacterium wilhelmae</name>
    <dbReference type="NCBI Taxonomy" id="1803177"/>
    <lineage>
        <taxon>Bacteria</taxon>
        <taxon>Bacillati</taxon>
        <taxon>Actinomycetota</taxon>
        <taxon>Actinomycetes</taxon>
        <taxon>Actinomycetales</taxon>
        <taxon>Actinomycetaceae</taxon>
        <taxon>Arcanobacterium</taxon>
    </lineage>
</organism>
<proteinExistence type="predicted"/>
<evidence type="ECO:0000313" key="3">
    <source>
        <dbReference type="EMBL" id="MDP9801515.1"/>
    </source>
</evidence>